<gene>
    <name evidence="2" type="ORF">HLI28_02160</name>
</gene>
<feature type="region of interest" description="Disordered" evidence="1">
    <location>
        <begin position="1"/>
        <end position="22"/>
    </location>
</feature>
<evidence type="ECO:0000313" key="3">
    <source>
        <dbReference type="Proteomes" id="UP000557204"/>
    </source>
</evidence>
<comment type="caution">
    <text evidence="2">The sequence shown here is derived from an EMBL/GenBank/DDBJ whole genome shotgun (WGS) entry which is preliminary data.</text>
</comment>
<accession>A0A849K2R9</accession>
<name>A0A849K2R9_9MICO</name>
<organism evidence="2 3">
    <name type="scientific">Isoptericola sediminis</name>
    <dbReference type="NCBI Taxonomy" id="2733572"/>
    <lineage>
        <taxon>Bacteria</taxon>
        <taxon>Bacillati</taxon>
        <taxon>Actinomycetota</taxon>
        <taxon>Actinomycetes</taxon>
        <taxon>Micrococcales</taxon>
        <taxon>Promicromonosporaceae</taxon>
        <taxon>Isoptericola</taxon>
    </lineage>
</organism>
<proteinExistence type="predicted"/>
<feature type="compositionally biased region" description="Basic and acidic residues" evidence="1">
    <location>
        <begin position="1"/>
        <end position="13"/>
    </location>
</feature>
<reference evidence="2 3" key="1">
    <citation type="submission" date="2020-05" db="EMBL/GenBank/DDBJ databases">
        <title>Genome sequence of Isoptericola sp. JC619 isolated from Chilika lagoon, India.</title>
        <authorList>
            <person name="Kumar D."/>
            <person name="Appam K."/>
            <person name="Gandham S."/>
            <person name="Uppada J."/>
            <person name="Sasikala C."/>
            <person name="Venkata Ramana C."/>
        </authorList>
    </citation>
    <scope>NUCLEOTIDE SEQUENCE [LARGE SCALE GENOMIC DNA]</scope>
    <source>
        <strain evidence="2 3">JC619</strain>
    </source>
</reference>
<dbReference type="AlphaFoldDB" id="A0A849K2R9"/>
<evidence type="ECO:0000313" key="2">
    <source>
        <dbReference type="EMBL" id="NNU26349.1"/>
    </source>
</evidence>
<evidence type="ECO:0000256" key="1">
    <source>
        <dbReference type="SAM" id="MobiDB-lite"/>
    </source>
</evidence>
<keyword evidence="3" id="KW-1185">Reference proteome</keyword>
<sequence length="52" mass="5065">MSTPDRPADRPSDDGTPTGPFVVLGDPGAALCEGDACAAPGAAAPQEAQPTD</sequence>
<dbReference type="Proteomes" id="UP000557204">
    <property type="component" value="Unassembled WGS sequence"/>
</dbReference>
<dbReference type="RefSeq" id="WP_171245839.1">
    <property type="nucleotide sequence ID" value="NZ_JABFAJ010000003.1"/>
</dbReference>
<protein>
    <submittedName>
        <fullName evidence="2">Uncharacterized protein</fullName>
    </submittedName>
</protein>
<dbReference type="EMBL" id="JABFAJ010000003">
    <property type="protein sequence ID" value="NNU26349.1"/>
    <property type="molecule type" value="Genomic_DNA"/>
</dbReference>